<evidence type="ECO:0000313" key="2">
    <source>
        <dbReference type="Proteomes" id="UP000011550"/>
    </source>
</evidence>
<sequence>MATRASDTGPTDIVGRKALRQPVVQAVQFVETSEHLGVAGRISAASGDDVTAVPPVLTCRAEEFLFLGQRRADGILQVGGGITGQFASPVAEGDDDRLVVALDGYGVLIAGEELDQERGYSVSYQLVLWLGVKSCRLSQD</sequence>
<dbReference type="AlphaFoldDB" id="M0I3L0"/>
<accession>M0I3L0</accession>
<organism evidence="1 2">
    <name type="scientific">Haloferax mucosum ATCC BAA-1512</name>
    <dbReference type="NCBI Taxonomy" id="662479"/>
    <lineage>
        <taxon>Archaea</taxon>
        <taxon>Methanobacteriati</taxon>
        <taxon>Methanobacteriota</taxon>
        <taxon>Stenosarchaea group</taxon>
        <taxon>Halobacteria</taxon>
        <taxon>Halobacteriales</taxon>
        <taxon>Haloferacaceae</taxon>
        <taxon>Haloferax</taxon>
    </lineage>
</organism>
<dbReference type="Proteomes" id="UP000011550">
    <property type="component" value="Unassembled WGS sequence"/>
</dbReference>
<keyword evidence="2" id="KW-1185">Reference proteome</keyword>
<gene>
    <name evidence="1" type="ORF">C440_13764</name>
</gene>
<reference evidence="1 2" key="1">
    <citation type="journal article" date="2014" name="PLoS Genet.">
        <title>Phylogenetically driven sequencing of extremely halophilic archaea reveals strategies for static and dynamic osmo-response.</title>
        <authorList>
            <person name="Becker E.A."/>
            <person name="Seitzer P.M."/>
            <person name="Tritt A."/>
            <person name="Larsen D."/>
            <person name="Krusor M."/>
            <person name="Yao A.I."/>
            <person name="Wu D."/>
            <person name="Madern D."/>
            <person name="Eisen J.A."/>
            <person name="Darling A.E."/>
            <person name="Facciotti M.T."/>
        </authorList>
    </citation>
    <scope>NUCLEOTIDE SEQUENCE [LARGE SCALE GENOMIC DNA]</scope>
    <source>
        <strain evidence="1 2">ATCC BAA-1512</strain>
    </source>
</reference>
<proteinExistence type="predicted"/>
<protein>
    <submittedName>
        <fullName evidence="1">Uncharacterized protein</fullName>
    </submittedName>
</protein>
<dbReference type="EMBL" id="AOLN01000018">
    <property type="protein sequence ID" value="ELZ91385.1"/>
    <property type="molecule type" value="Genomic_DNA"/>
</dbReference>
<name>M0I3L0_9EURY</name>
<evidence type="ECO:0000313" key="1">
    <source>
        <dbReference type="EMBL" id="ELZ91385.1"/>
    </source>
</evidence>
<comment type="caution">
    <text evidence="1">The sequence shown here is derived from an EMBL/GenBank/DDBJ whole genome shotgun (WGS) entry which is preliminary data.</text>
</comment>
<dbReference type="PATRIC" id="fig|662479.7.peg.2784"/>